<dbReference type="STRING" id="53501.SAMN04488043_106206"/>
<reference evidence="1 2" key="1">
    <citation type="submission" date="2015-09" db="EMBL/GenBank/DDBJ databases">
        <authorList>
            <consortium name="Swine Surveillance"/>
        </authorList>
    </citation>
    <scope>NUCLEOTIDE SEQUENCE [LARGE SCALE GENOMIC DNA]</scope>
    <source>
        <strain evidence="1 2">CECT 4357</strain>
    </source>
</reference>
<gene>
    <name evidence="1" type="ORF">TG4357_03745</name>
</gene>
<dbReference type="OrthoDB" id="564699at2"/>
<proteinExistence type="predicted"/>
<protein>
    <submittedName>
        <fullName evidence="1">Uncharacterized protein</fullName>
    </submittedName>
</protein>
<dbReference type="RefSeq" id="WP_058264403.1">
    <property type="nucleotide sequence ID" value="NZ_CP051181.1"/>
</dbReference>
<organism evidence="1 2">
    <name type="scientific">Thalassovita gelatinovora</name>
    <name type="common">Thalassobius gelatinovorus</name>
    <dbReference type="NCBI Taxonomy" id="53501"/>
    <lineage>
        <taxon>Bacteria</taxon>
        <taxon>Pseudomonadati</taxon>
        <taxon>Pseudomonadota</taxon>
        <taxon>Alphaproteobacteria</taxon>
        <taxon>Rhodobacterales</taxon>
        <taxon>Roseobacteraceae</taxon>
        <taxon>Thalassovita</taxon>
    </lineage>
</organism>
<keyword evidence="2" id="KW-1185">Reference proteome</keyword>
<sequence length="264" mass="27852">MPVEIVYPYVPPDFNSPDTLPTRLQQLFSWVSGQLLTDLAGIDASDVVSVQDSPADDTAGRVLLVGASATVLSASPALRASYGGSANAITLTTGASLASIPTGFKIRFRATSSNTGATTIDVDGTGAVAAKTVDESTALPSGYIRTDVDTEAYYNGAIWVVDRVVERGSNANGDYQRSADGLQTCWNQNSALQGNASANVTVTLPAAFVDNNYTGFAQSSDYAGTLRVGSVAGYSTTSFLVSIFDDADTRQTDYFRWSAKGRWY</sequence>
<evidence type="ECO:0000313" key="2">
    <source>
        <dbReference type="Proteomes" id="UP000051587"/>
    </source>
</evidence>
<dbReference type="Proteomes" id="UP000051587">
    <property type="component" value="Unassembled WGS sequence"/>
</dbReference>
<evidence type="ECO:0000313" key="1">
    <source>
        <dbReference type="EMBL" id="CUH68700.1"/>
    </source>
</evidence>
<accession>A0A0P1G5T9</accession>
<name>A0A0P1G5T9_THAGE</name>
<dbReference type="AlphaFoldDB" id="A0A0P1G5T9"/>
<dbReference type="EMBL" id="CYSA01000028">
    <property type="protein sequence ID" value="CUH68700.1"/>
    <property type="molecule type" value="Genomic_DNA"/>
</dbReference>